<evidence type="ECO:0000313" key="4">
    <source>
        <dbReference type="EMBL" id="OZG63985.1"/>
    </source>
</evidence>
<evidence type="ECO:0000313" key="5">
    <source>
        <dbReference type="Proteomes" id="UP000216074"/>
    </source>
</evidence>
<reference evidence="4 5" key="1">
    <citation type="journal article" date="2017" name="BMC Genomics">
        <title>Comparative genomic and phylogenomic analyses of the Bifidobacteriaceae family.</title>
        <authorList>
            <person name="Lugli G.A."/>
            <person name="Milani C."/>
            <person name="Turroni F."/>
            <person name="Duranti S."/>
            <person name="Mancabelli L."/>
            <person name="Mangifesta M."/>
            <person name="Ferrario C."/>
            <person name="Modesto M."/>
            <person name="Mattarelli P."/>
            <person name="Jiri K."/>
            <person name="van Sinderen D."/>
            <person name="Ventura M."/>
        </authorList>
    </citation>
    <scope>NUCLEOTIDE SEQUENCE [LARGE SCALE GENOMIC DNA]</scope>
    <source>
        <strain evidence="4 5">DSM 100202</strain>
    </source>
</reference>
<feature type="compositionally biased region" description="Low complexity" evidence="1">
    <location>
        <begin position="33"/>
        <end position="50"/>
    </location>
</feature>
<evidence type="ECO:0000259" key="3">
    <source>
        <dbReference type="Pfam" id="PF26366"/>
    </source>
</evidence>
<feature type="region of interest" description="Disordered" evidence="1">
    <location>
        <begin position="31"/>
        <end position="50"/>
    </location>
</feature>
<gene>
    <name evidence="4" type="ORF">BHAP_1488</name>
</gene>
<dbReference type="AlphaFoldDB" id="A0A261FYD5"/>
<accession>A0A261FYD5</accession>
<dbReference type="EMBL" id="MWWY01000026">
    <property type="protein sequence ID" value="OZG63985.1"/>
    <property type="molecule type" value="Genomic_DNA"/>
</dbReference>
<feature type="signal peptide" evidence="2">
    <location>
        <begin position="1"/>
        <end position="24"/>
    </location>
</feature>
<dbReference type="InterPro" id="IPR058407">
    <property type="entry name" value="DUF8094"/>
</dbReference>
<protein>
    <recommendedName>
        <fullName evidence="3">DUF8094 domain-containing protein</fullName>
    </recommendedName>
</protein>
<comment type="caution">
    <text evidence="4">The sequence shown here is derived from an EMBL/GenBank/DDBJ whole genome shotgun (WGS) entry which is preliminary data.</text>
</comment>
<feature type="domain" description="DUF8094" evidence="3">
    <location>
        <begin position="49"/>
        <end position="331"/>
    </location>
</feature>
<evidence type="ECO:0000256" key="2">
    <source>
        <dbReference type="SAM" id="SignalP"/>
    </source>
</evidence>
<keyword evidence="5" id="KW-1185">Reference proteome</keyword>
<dbReference type="Pfam" id="PF26366">
    <property type="entry name" value="DUF8094"/>
    <property type="match status" value="1"/>
</dbReference>
<name>A0A261FYD5_9BIFI</name>
<dbReference type="Proteomes" id="UP000216074">
    <property type="component" value="Unassembled WGS sequence"/>
</dbReference>
<keyword evidence="2" id="KW-0732">Signal</keyword>
<organism evidence="4 5">
    <name type="scientific">Bifidobacterium hapali</name>
    <dbReference type="NCBI Taxonomy" id="1630172"/>
    <lineage>
        <taxon>Bacteria</taxon>
        <taxon>Bacillati</taxon>
        <taxon>Actinomycetota</taxon>
        <taxon>Actinomycetes</taxon>
        <taxon>Bifidobacteriales</taxon>
        <taxon>Bifidobacteriaceae</taxon>
        <taxon>Bifidobacterium</taxon>
    </lineage>
</organism>
<proteinExistence type="predicted"/>
<evidence type="ECO:0000256" key="1">
    <source>
        <dbReference type="SAM" id="MobiDB-lite"/>
    </source>
</evidence>
<feature type="chain" id="PRO_5012627665" description="DUF8094 domain-containing protein" evidence="2">
    <location>
        <begin position="25"/>
        <end position="341"/>
    </location>
</feature>
<dbReference type="PROSITE" id="PS51257">
    <property type="entry name" value="PROKAR_LIPOPROTEIN"/>
    <property type="match status" value="1"/>
</dbReference>
<dbReference type="OrthoDB" id="3266092at2"/>
<sequence length="341" mass="35962">MIITKTMRTLAAATLAIAVSVSLAGCEGQIPQPSTDTTADTSTSTTATPDLTEAQEKAIRKAILDAYQAAGDSKNTDGLDSRVTGPALDIYSSRITIARTTGTLDKYATIPADIAQTVIPTDSGWPRAVFSITTTTEDQQSKRLLVMVQDSARSNYKLWGVARLFQGTTLPSFAVPTIGASLGSPTDSGLVATPQDAVNQYADVLANGSNSKYAANIADDELRKNLATTTQQVADGMARNNGTQQQVFTPVDGAIHVMRSVDGGDLVVAQINSQWTRQAGEGRESQPASNDERALFGDAKSTSTIRVSYVNTIALYVPAKDSGKQITAVGADRQVVKVEAL</sequence>